<dbReference type="InterPro" id="IPR024519">
    <property type="entry name" value="IAT_beta"/>
</dbReference>
<dbReference type="EMBL" id="UINC01150481">
    <property type="protein sequence ID" value="SVD43551.1"/>
    <property type="molecule type" value="Genomic_DNA"/>
</dbReference>
<comment type="similarity">
    <text evidence="1">Belongs to the intimin/invasin family.</text>
</comment>
<gene>
    <name evidence="3" type="ORF">METZ01_LOCUS396405</name>
</gene>
<dbReference type="Gene3D" id="2.40.160.160">
    <property type="entry name" value="Inverse autotransporter, beta-domain"/>
    <property type="match status" value="1"/>
</dbReference>
<evidence type="ECO:0000256" key="1">
    <source>
        <dbReference type="ARBA" id="ARBA00010116"/>
    </source>
</evidence>
<sequence>STILDKTFSLVQSTINSTLNIFADRYDGDGNTEISIADNGGTNFGITTVQPISQTVDKSDTLFFQGSLHSFKNHGQTRPTINLGVGKRWLSPDKTTITGANFFYDHEFKSNHSRASIGGEYKNSAFETNANSYWGLSSKKGVTVNGSTVQEEVLDGWDVNVKGQVPYFPWAKVTSNYYKWDKSSGADIKGGKTGLELQLNSAMTLKVGIQNDNEMSSSSFFELNYQLGVDNKPTSFARDSVAFRGGQDMTEHLLDKVERQNKIITSRGTTATMTVVRR</sequence>
<name>A0A382VCD5_9ZZZZ</name>
<protein>
    <recommendedName>
        <fullName evidence="2">Inverse autotransporter beta-domain domain-containing protein</fullName>
    </recommendedName>
</protein>
<feature type="non-terminal residue" evidence="3">
    <location>
        <position position="1"/>
    </location>
</feature>
<dbReference type="PANTHER" id="PTHR39576">
    <property type="entry name" value="ATTACHING AND EFFACING PROTEIN HOMOLOG-RELATED-RELATED"/>
    <property type="match status" value="1"/>
</dbReference>
<accession>A0A382VCD5</accession>
<dbReference type="Pfam" id="PF11924">
    <property type="entry name" value="IAT_beta"/>
    <property type="match status" value="1"/>
</dbReference>
<feature type="domain" description="Inverse autotransporter beta-domain" evidence="2">
    <location>
        <begin position="9"/>
        <end position="261"/>
    </location>
</feature>
<proteinExistence type="inferred from homology"/>
<dbReference type="InterPro" id="IPR038177">
    <property type="entry name" value="IAT_beta_sf"/>
</dbReference>
<dbReference type="PANTHER" id="PTHR39576:SF2">
    <property type="entry name" value="ATTACHING AND EFFACING PROTEIN HOMOLOG-RELATED"/>
    <property type="match status" value="1"/>
</dbReference>
<reference evidence="3" key="1">
    <citation type="submission" date="2018-05" db="EMBL/GenBank/DDBJ databases">
        <authorList>
            <person name="Lanie J.A."/>
            <person name="Ng W.-L."/>
            <person name="Kazmierczak K.M."/>
            <person name="Andrzejewski T.M."/>
            <person name="Davidsen T.M."/>
            <person name="Wayne K.J."/>
            <person name="Tettelin H."/>
            <person name="Glass J.I."/>
            <person name="Rusch D."/>
            <person name="Podicherti R."/>
            <person name="Tsui H.-C.T."/>
            <person name="Winkler M.E."/>
        </authorList>
    </citation>
    <scope>NUCLEOTIDE SEQUENCE</scope>
</reference>
<dbReference type="InterPro" id="IPR051715">
    <property type="entry name" value="Intimin-Invasin_domain"/>
</dbReference>
<dbReference type="GO" id="GO:0009279">
    <property type="term" value="C:cell outer membrane"/>
    <property type="evidence" value="ECO:0007669"/>
    <property type="project" value="TreeGrafter"/>
</dbReference>
<organism evidence="3">
    <name type="scientific">marine metagenome</name>
    <dbReference type="NCBI Taxonomy" id="408172"/>
    <lineage>
        <taxon>unclassified sequences</taxon>
        <taxon>metagenomes</taxon>
        <taxon>ecological metagenomes</taxon>
    </lineage>
</organism>
<evidence type="ECO:0000313" key="3">
    <source>
        <dbReference type="EMBL" id="SVD43551.1"/>
    </source>
</evidence>
<evidence type="ECO:0000259" key="2">
    <source>
        <dbReference type="Pfam" id="PF11924"/>
    </source>
</evidence>
<dbReference type="AlphaFoldDB" id="A0A382VCD5"/>